<name>A0ABQ3F523_9ACTN</name>
<accession>A0ABQ3F523</accession>
<protein>
    <submittedName>
        <fullName evidence="2">Uncharacterized protein</fullName>
    </submittedName>
</protein>
<gene>
    <name evidence="2" type="ORF">GCM10010347_58990</name>
</gene>
<dbReference type="EMBL" id="BMVP01000018">
    <property type="protein sequence ID" value="GHB80588.1"/>
    <property type="molecule type" value="Genomic_DNA"/>
</dbReference>
<reference evidence="3" key="1">
    <citation type="journal article" date="2019" name="Int. J. Syst. Evol. Microbiol.">
        <title>The Global Catalogue of Microorganisms (GCM) 10K type strain sequencing project: providing services to taxonomists for standard genome sequencing and annotation.</title>
        <authorList>
            <consortium name="The Broad Institute Genomics Platform"/>
            <consortium name="The Broad Institute Genome Sequencing Center for Infectious Disease"/>
            <person name="Wu L."/>
            <person name="Ma J."/>
        </authorList>
    </citation>
    <scope>NUCLEOTIDE SEQUENCE [LARGE SCALE GENOMIC DNA]</scope>
    <source>
        <strain evidence="3">JCM 4738</strain>
    </source>
</reference>
<keyword evidence="3" id="KW-1185">Reference proteome</keyword>
<feature type="compositionally biased region" description="Basic and acidic residues" evidence="1">
    <location>
        <begin position="49"/>
        <end position="63"/>
    </location>
</feature>
<organism evidence="2 3">
    <name type="scientific">Streptomyces cirratus</name>
    <dbReference type="NCBI Taxonomy" id="68187"/>
    <lineage>
        <taxon>Bacteria</taxon>
        <taxon>Bacillati</taxon>
        <taxon>Actinomycetota</taxon>
        <taxon>Actinomycetes</taxon>
        <taxon>Kitasatosporales</taxon>
        <taxon>Streptomycetaceae</taxon>
        <taxon>Streptomyces</taxon>
    </lineage>
</organism>
<evidence type="ECO:0000313" key="2">
    <source>
        <dbReference type="EMBL" id="GHB80588.1"/>
    </source>
</evidence>
<feature type="region of interest" description="Disordered" evidence="1">
    <location>
        <begin position="28"/>
        <end position="119"/>
    </location>
</feature>
<dbReference type="Proteomes" id="UP000642673">
    <property type="component" value="Unassembled WGS sequence"/>
</dbReference>
<evidence type="ECO:0000256" key="1">
    <source>
        <dbReference type="SAM" id="MobiDB-lite"/>
    </source>
</evidence>
<sequence length="119" mass="12707">MRSAADFETPNSGASCRIVRSVLRYVATSTERSSGPPTDGSPAPLHPPHVVDNKRFGRGDQVFRLHPLPDLPPAPEAGRQPPDLVPVTGMRGRPAGRPTNCRESGPSWANGVEHRVGLA</sequence>
<comment type="caution">
    <text evidence="2">The sequence shown here is derived from an EMBL/GenBank/DDBJ whole genome shotgun (WGS) entry which is preliminary data.</text>
</comment>
<proteinExistence type="predicted"/>
<evidence type="ECO:0000313" key="3">
    <source>
        <dbReference type="Proteomes" id="UP000642673"/>
    </source>
</evidence>